<evidence type="ECO:0000256" key="1">
    <source>
        <dbReference type="SAM" id="SignalP"/>
    </source>
</evidence>
<dbReference type="Proteomes" id="UP001501578">
    <property type="component" value="Unassembled WGS sequence"/>
</dbReference>
<protein>
    <submittedName>
        <fullName evidence="2">Uncharacterized protein</fullName>
    </submittedName>
</protein>
<reference evidence="2 3" key="1">
    <citation type="journal article" date="2019" name="Int. J. Syst. Evol. Microbiol.">
        <title>The Global Catalogue of Microorganisms (GCM) 10K type strain sequencing project: providing services to taxonomists for standard genome sequencing and annotation.</title>
        <authorList>
            <consortium name="The Broad Institute Genomics Platform"/>
            <consortium name="The Broad Institute Genome Sequencing Center for Infectious Disease"/>
            <person name="Wu L."/>
            <person name="Ma J."/>
        </authorList>
    </citation>
    <scope>NUCLEOTIDE SEQUENCE [LARGE SCALE GENOMIC DNA]</scope>
    <source>
        <strain evidence="2 3">JCM 11136</strain>
    </source>
</reference>
<accession>A0ABN1PVK8</accession>
<feature type="chain" id="PRO_5046922939" evidence="1">
    <location>
        <begin position="25"/>
        <end position="574"/>
    </location>
</feature>
<dbReference type="RefSeq" id="WP_343951452.1">
    <property type="nucleotide sequence ID" value="NZ_BAAAHQ010000021.1"/>
</dbReference>
<dbReference type="InterPro" id="IPR011044">
    <property type="entry name" value="Quino_amine_DH_bsu"/>
</dbReference>
<proteinExistence type="predicted"/>
<evidence type="ECO:0000313" key="3">
    <source>
        <dbReference type="Proteomes" id="UP001501578"/>
    </source>
</evidence>
<feature type="signal peptide" evidence="1">
    <location>
        <begin position="1"/>
        <end position="24"/>
    </location>
</feature>
<dbReference type="EMBL" id="BAAAHQ010000021">
    <property type="protein sequence ID" value="GAA0933722.1"/>
    <property type="molecule type" value="Genomic_DNA"/>
</dbReference>
<evidence type="ECO:0000313" key="2">
    <source>
        <dbReference type="EMBL" id="GAA0933722.1"/>
    </source>
</evidence>
<sequence>MKATKLAAALTMLGAVAVVQSAAAADPSDYWVTVGDDTSKQLLAFDPAAPDWDADAAIQWRWQATRARGFSSAEVAAGVEYSDHKLRERPDGSQSFTVTTDRGLAAIASYPGGNRQWAKVIPGNLHSAELLPNGNVAVAASDGGWVRVYASSQGPNASAFAEYKLVQAHATLWDTSTMRLWVTGQDPNTMDHILTALLVGGTPAAPTLREDISRRAVLPSPEGHDVYGYAYDANLLWVTSSEQVWLFDKQSMEFSPPGAGGADRTFVKSIGNQPSGQIVETRPDFEKTPPGGCEANVWCTDTVDFYGPDTSRTRTGAVIYKARVWSPYYSVVDRPARGTVWNRTRSAAGVWDGAALEIDDNPLNSEIASAALPDGSVHVFTVVPGSGVWYRFRDPSGAWSTSTIIDANGAVTGVSAAGLPNGVLHVQTLLPGSGVWNRSRSTGGSWSSASKFDANGAVTDVSSAGLPNGTLNVMTLLPGSGTWHRVRSTGGTWSSAVKVDANGDVTGLSTAALPDGTLHLNMIVPGSGVWYRVRSASGTWSGPQPVDGNGSVLSISTAGLPDGTLQLGTVPDIP</sequence>
<name>A0ABN1PVK8_9ACTN</name>
<dbReference type="SUPFAM" id="SSF89372">
    <property type="entry name" value="Fucose-specific lectin"/>
    <property type="match status" value="1"/>
</dbReference>
<comment type="caution">
    <text evidence="2">The sequence shown here is derived from an EMBL/GenBank/DDBJ whole genome shotgun (WGS) entry which is preliminary data.</text>
</comment>
<keyword evidence="3" id="KW-1185">Reference proteome</keyword>
<dbReference type="Pfam" id="PF20138">
    <property type="entry name" value="DUF6528"/>
    <property type="match status" value="1"/>
</dbReference>
<dbReference type="InterPro" id="IPR045383">
    <property type="entry name" value="DUF6528"/>
</dbReference>
<keyword evidence="1" id="KW-0732">Signal</keyword>
<organism evidence="2 3">
    <name type="scientific">Nonomuraea longicatena</name>
    <dbReference type="NCBI Taxonomy" id="83682"/>
    <lineage>
        <taxon>Bacteria</taxon>
        <taxon>Bacillati</taxon>
        <taxon>Actinomycetota</taxon>
        <taxon>Actinomycetes</taxon>
        <taxon>Streptosporangiales</taxon>
        <taxon>Streptosporangiaceae</taxon>
        <taxon>Nonomuraea</taxon>
    </lineage>
</organism>
<gene>
    <name evidence="2" type="ORF">GCM10009560_40190</name>
</gene>
<dbReference type="SUPFAM" id="SSF50969">
    <property type="entry name" value="YVTN repeat-like/Quinoprotein amine dehydrogenase"/>
    <property type="match status" value="1"/>
</dbReference>